<organism evidence="3 4">
    <name type="scientific">Hymenoscyphus fraxineus</name>
    <dbReference type="NCBI Taxonomy" id="746836"/>
    <lineage>
        <taxon>Eukaryota</taxon>
        <taxon>Fungi</taxon>
        <taxon>Dikarya</taxon>
        <taxon>Ascomycota</taxon>
        <taxon>Pezizomycotina</taxon>
        <taxon>Leotiomycetes</taxon>
        <taxon>Helotiales</taxon>
        <taxon>Helotiaceae</taxon>
        <taxon>Hymenoscyphus</taxon>
    </lineage>
</organism>
<dbReference type="PANTHER" id="PTHR12277">
    <property type="entry name" value="ALPHA/BETA HYDROLASE DOMAIN-CONTAINING PROTEIN"/>
    <property type="match status" value="1"/>
</dbReference>
<keyword evidence="1" id="KW-0472">Membrane</keyword>
<dbReference type="OrthoDB" id="446723at2759"/>
<dbReference type="Gene3D" id="3.40.50.1820">
    <property type="entry name" value="alpha/beta hydrolase"/>
    <property type="match status" value="1"/>
</dbReference>
<dbReference type="Pfam" id="PF12697">
    <property type="entry name" value="Abhydrolase_6"/>
    <property type="match status" value="1"/>
</dbReference>
<evidence type="ECO:0000256" key="1">
    <source>
        <dbReference type="SAM" id="Phobius"/>
    </source>
</evidence>
<comment type="caution">
    <text evidence="3">The sequence shown here is derived from an EMBL/GenBank/DDBJ whole genome shotgun (WGS) entry which is preliminary data.</text>
</comment>
<dbReference type="InterPro" id="IPR029058">
    <property type="entry name" value="AB_hydrolase_fold"/>
</dbReference>
<dbReference type="PROSITE" id="PS51257">
    <property type="entry name" value="PROKAR_LIPOPROTEIN"/>
    <property type="match status" value="1"/>
</dbReference>
<sequence>MPSVVRIIFNFATVLIPTLAILYITLLGCLTTPTFQSHIVYLHKIQITWFSDLDIPEQFGFLYNQVTPFWIKSSEGGFLYAWHILPIELYRRHETDLISESSGITSDFESRLAFKLLRDDPEARLIIHFHGAAGTVGSGYRTPNYRALSAGSPEKIHVLTFDYRGFGRSDGVPSESGLILDAISVMDWAMGIAGIPPSRILIFGQSLGTAVSLAVAEQFAAQSPPVHFAGIILVAPFVDVGALVATYRVGGLIPILSPVAQFPSLFGYLRTFIRDEWLSKDRISSYIKAAELNKVPYRITIIHAEDDYDVPFHHSQTLFWHAVNSTLPGGMGKEGFEMRKDGLRRSLGSAGTVVEWRTGHGVLREEILRYGLHDVVMGNSVVTMAVLRIMSGVDGTLMRGLR</sequence>
<keyword evidence="1" id="KW-0812">Transmembrane</keyword>
<reference evidence="3" key="1">
    <citation type="submission" date="2021-07" db="EMBL/GenBank/DDBJ databases">
        <authorList>
            <person name="Durling M."/>
        </authorList>
    </citation>
    <scope>NUCLEOTIDE SEQUENCE</scope>
</reference>
<evidence type="ECO:0000313" key="4">
    <source>
        <dbReference type="Proteomes" id="UP000696280"/>
    </source>
</evidence>
<protein>
    <recommendedName>
        <fullName evidence="2">AB hydrolase-1 domain-containing protein</fullName>
    </recommendedName>
</protein>
<gene>
    <name evidence="3" type="ORF">HYFRA_00004171</name>
</gene>
<keyword evidence="4" id="KW-1185">Reference proteome</keyword>
<accession>A0A9N9KLD1</accession>
<keyword evidence="1" id="KW-1133">Transmembrane helix</keyword>
<proteinExistence type="predicted"/>
<dbReference type="SUPFAM" id="SSF53474">
    <property type="entry name" value="alpha/beta-Hydrolases"/>
    <property type="match status" value="1"/>
</dbReference>
<dbReference type="InterPro" id="IPR000073">
    <property type="entry name" value="AB_hydrolase_1"/>
</dbReference>
<feature type="transmembrane region" description="Helical" evidence="1">
    <location>
        <begin position="7"/>
        <end position="28"/>
    </location>
</feature>
<dbReference type="AlphaFoldDB" id="A0A9N9KLD1"/>
<dbReference type="EMBL" id="CAJVRL010000025">
    <property type="protein sequence ID" value="CAG8949844.1"/>
    <property type="molecule type" value="Genomic_DNA"/>
</dbReference>
<dbReference type="Proteomes" id="UP000696280">
    <property type="component" value="Unassembled WGS sequence"/>
</dbReference>
<evidence type="ECO:0000259" key="2">
    <source>
        <dbReference type="Pfam" id="PF12697"/>
    </source>
</evidence>
<evidence type="ECO:0000313" key="3">
    <source>
        <dbReference type="EMBL" id="CAG8949844.1"/>
    </source>
</evidence>
<dbReference type="PANTHER" id="PTHR12277:SF81">
    <property type="entry name" value="PROTEIN ABHD13"/>
    <property type="match status" value="1"/>
</dbReference>
<feature type="domain" description="AB hydrolase-1" evidence="2">
    <location>
        <begin position="127"/>
        <end position="302"/>
    </location>
</feature>
<name>A0A9N9KLD1_9HELO</name>